<proteinExistence type="predicted"/>
<keyword evidence="2" id="KW-1185">Reference proteome</keyword>
<reference evidence="1" key="1">
    <citation type="journal article" date="2023" name="PLoS Negl. Trop. Dis.">
        <title>A genome sequence for Biomphalaria pfeifferi, the major vector snail for the human-infecting parasite Schistosoma mansoni.</title>
        <authorList>
            <person name="Bu L."/>
            <person name="Lu L."/>
            <person name="Laidemitt M.R."/>
            <person name="Zhang S.M."/>
            <person name="Mutuku M."/>
            <person name="Mkoji G."/>
            <person name="Steinauer M."/>
            <person name="Loker E.S."/>
        </authorList>
    </citation>
    <scope>NUCLEOTIDE SEQUENCE</scope>
    <source>
        <strain evidence="1">KasaAsao</strain>
    </source>
</reference>
<feature type="non-terminal residue" evidence="1">
    <location>
        <position position="1"/>
    </location>
</feature>
<accession>A0AAD8FA36</accession>
<organism evidence="1 2">
    <name type="scientific">Biomphalaria pfeifferi</name>
    <name type="common">Bloodfluke planorb</name>
    <name type="synonym">Freshwater snail</name>
    <dbReference type="NCBI Taxonomy" id="112525"/>
    <lineage>
        <taxon>Eukaryota</taxon>
        <taxon>Metazoa</taxon>
        <taxon>Spiralia</taxon>
        <taxon>Lophotrochozoa</taxon>
        <taxon>Mollusca</taxon>
        <taxon>Gastropoda</taxon>
        <taxon>Heterobranchia</taxon>
        <taxon>Euthyneura</taxon>
        <taxon>Panpulmonata</taxon>
        <taxon>Hygrophila</taxon>
        <taxon>Lymnaeoidea</taxon>
        <taxon>Planorbidae</taxon>
        <taxon>Biomphalaria</taxon>
    </lineage>
</organism>
<sequence length="78" mass="8835">YFEFFPPRSALSYQRSSKQRLSLLQLVNEDEFLPLRGMSQKFDVCPGIITADRSLPSISGIAAVPIMQKNTEEGETRK</sequence>
<reference evidence="1" key="2">
    <citation type="submission" date="2023-04" db="EMBL/GenBank/DDBJ databases">
        <authorList>
            <person name="Bu L."/>
            <person name="Lu L."/>
            <person name="Laidemitt M.R."/>
            <person name="Zhang S.M."/>
            <person name="Mutuku M."/>
            <person name="Mkoji G."/>
            <person name="Steinauer M."/>
            <person name="Loker E.S."/>
        </authorList>
    </citation>
    <scope>NUCLEOTIDE SEQUENCE</scope>
    <source>
        <strain evidence="1">KasaAsao</strain>
        <tissue evidence="1">Whole Snail</tissue>
    </source>
</reference>
<dbReference type="EMBL" id="JASAOG010000063">
    <property type="protein sequence ID" value="KAK0056238.1"/>
    <property type="molecule type" value="Genomic_DNA"/>
</dbReference>
<evidence type="ECO:0000313" key="1">
    <source>
        <dbReference type="EMBL" id="KAK0056238.1"/>
    </source>
</evidence>
<dbReference type="Proteomes" id="UP001233172">
    <property type="component" value="Unassembled WGS sequence"/>
</dbReference>
<gene>
    <name evidence="1" type="ORF">Bpfe_014325</name>
</gene>
<dbReference type="AlphaFoldDB" id="A0AAD8FA36"/>
<name>A0AAD8FA36_BIOPF</name>
<evidence type="ECO:0000313" key="2">
    <source>
        <dbReference type="Proteomes" id="UP001233172"/>
    </source>
</evidence>
<comment type="caution">
    <text evidence="1">The sequence shown here is derived from an EMBL/GenBank/DDBJ whole genome shotgun (WGS) entry which is preliminary data.</text>
</comment>
<protein>
    <submittedName>
        <fullName evidence="1">Uncharacterized protein</fullName>
    </submittedName>
</protein>